<sequence>MKKRGKFVALGVILLAFVAVGSKPLWSGGGEKAKTPQVVTTQTEAGQTDTSKSEPSQAKVSSTDTSQNSAVQQQTIAVNTKAPKLAKLLEDSFAKGKPVAVVYTYNADC</sequence>
<evidence type="ECO:0000313" key="2">
    <source>
        <dbReference type="EMBL" id="ABO49093.1"/>
    </source>
</evidence>
<feature type="compositionally biased region" description="Polar residues" evidence="1">
    <location>
        <begin position="37"/>
        <end position="72"/>
    </location>
</feature>
<reference evidence="2 3" key="1">
    <citation type="submission" date="2007-03" db="EMBL/GenBank/DDBJ databases">
        <title>Complete sequence of Desulfotomaculum reducens MI-1.</title>
        <authorList>
            <consortium name="US DOE Joint Genome Institute"/>
            <person name="Copeland A."/>
            <person name="Lucas S."/>
            <person name="Lapidus A."/>
            <person name="Barry K."/>
            <person name="Detter J.C."/>
            <person name="Glavina del Rio T."/>
            <person name="Hammon N."/>
            <person name="Israni S."/>
            <person name="Dalin E."/>
            <person name="Tice H."/>
            <person name="Pitluck S."/>
            <person name="Sims D."/>
            <person name="Brettin T."/>
            <person name="Bruce D."/>
            <person name="Han C."/>
            <person name="Tapia R."/>
            <person name="Schmutz J."/>
            <person name="Larimer F."/>
            <person name="Land M."/>
            <person name="Hauser L."/>
            <person name="Kyrpides N."/>
            <person name="Kim E."/>
            <person name="Tebo B.M."/>
            <person name="Richardson P."/>
        </authorList>
    </citation>
    <scope>NUCLEOTIDE SEQUENCE [LARGE SCALE GENOMIC DNA]</scope>
    <source>
        <strain evidence="2 3">MI-1</strain>
    </source>
</reference>
<keyword evidence="3" id="KW-1185">Reference proteome</keyword>
<dbReference type="RefSeq" id="WP_011876930.1">
    <property type="nucleotide sequence ID" value="NC_009253.1"/>
</dbReference>
<accession>A4J1Z0</accession>
<proteinExistence type="predicted"/>
<dbReference type="AlphaFoldDB" id="A4J1Z0"/>
<evidence type="ECO:0000313" key="3">
    <source>
        <dbReference type="Proteomes" id="UP000001556"/>
    </source>
</evidence>
<protein>
    <submittedName>
        <fullName evidence="2">Uncharacterized protein</fullName>
    </submittedName>
</protein>
<evidence type="ECO:0000256" key="1">
    <source>
        <dbReference type="SAM" id="MobiDB-lite"/>
    </source>
</evidence>
<dbReference type="OrthoDB" id="1787000at2"/>
<dbReference type="EMBL" id="CP000612">
    <property type="protein sequence ID" value="ABO49093.1"/>
    <property type="molecule type" value="Genomic_DNA"/>
</dbReference>
<dbReference type="HOGENOM" id="CLU_2179619_0_0_9"/>
<name>A4J1Z0_DESRM</name>
<dbReference type="KEGG" id="drm:Dred_0549"/>
<gene>
    <name evidence="2" type="ordered locus">Dred_0549</name>
</gene>
<organism evidence="2 3">
    <name type="scientific">Desulforamulus reducens (strain ATCC BAA-1160 / DSM 100696 / MI-1)</name>
    <name type="common">Desulfotomaculum reducens</name>
    <dbReference type="NCBI Taxonomy" id="349161"/>
    <lineage>
        <taxon>Bacteria</taxon>
        <taxon>Bacillati</taxon>
        <taxon>Bacillota</taxon>
        <taxon>Clostridia</taxon>
        <taxon>Eubacteriales</taxon>
        <taxon>Peptococcaceae</taxon>
        <taxon>Desulforamulus</taxon>
    </lineage>
</organism>
<dbReference type="STRING" id="349161.Dred_0549"/>
<feature type="region of interest" description="Disordered" evidence="1">
    <location>
        <begin position="25"/>
        <end position="72"/>
    </location>
</feature>
<dbReference type="Proteomes" id="UP000001556">
    <property type="component" value="Chromosome"/>
</dbReference>